<sequence length="159" mass="17043">MDQGSQRHQKGPSLSSPARWTAPKQPDCRCWAAIPARVQHLACAPSQAVAVCSAAHGNVRAMLAARWASPEKKRATKSSNDRLCPATGFTSQAGGGLRHSISPGSRPTATLWRALSSNHGFHALELLESLPNCLASGARTNRPTRELLQLTASYHETVQ</sequence>
<evidence type="ECO:0000313" key="2">
    <source>
        <dbReference type="EMBL" id="KAF2001738.1"/>
    </source>
</evidence>
<evidence type="ECO:0000256" key="1">
    <source>
        <dbReference type="SAM" id="MobiDB-lite"/>
    </source>
</evidence>
<gene>
    <name evidence="2" type="ORF">P154DRAFT_574740</name>
</gene>
<dbReference type="Proteomes" id="UP000799779">
    <property type="component" value="Unassembled WGS sequence"/>
</dbReference>
<name>A0A6A5WL82_9PLEO</name>
<dbReference type="AlphaFoldDB" id="A0A6A5WL82"/>
<feature type="region of interest" description="Disordered" evidence="1">
    <location>
        <begin position="1"/>
        <end position="23"/>
    </location>
</feature>
<keyword evidence="3" id="KW-1185">Reference proteome</keyword>
<evidence type="ECO:0000313" key="3">
    <source>
        <dbReference type="Proteomes" id="UP000799779"/>
    </source>
</evidence>
<dbReference type="EMBL" id="ML977581">
    <property type="protein sequence ID" value="KAF2001738.1"/>
    <property type="molecule type" value="Genomic_DNA"/>
</dbReference>
<feature type="compositionally biased region" description="Polar residues" evidence="1">
    <location>
        <begin position="1"/>
        <end position="18"/>
    </location>
</feature>
<protein>
    <submittedName>
        <fullName evidence="2">Uncharacterized protein</fullName>
    </submittedName>
</protein>
<proteinExistence type="predicted"/>
<reference evidence="2" key="1">
    <citation type="journal article" date="2020" name="Stud. Mycol.">
        <title>101 Dothideomycetes genomes: a test case for predicting lifestyles and emergence of pathogens.</title>
        <authorList>
            <person name="Haridas S."/>
            <person name="Albert R."/>
            <person name="Binder M."/>
            <person name="Bloem J."/>
            <person name="Labutti K."/>
            <person name="Salamov A."/>
            <person name="Andreopoulos B."/>
            <person name="Baker S."/>
            <person name="Barry K."/>
            <person name="Bills G."/>
            <person name="Bluhm B."/>
            <person name="Cannon C."/>
            <person name="Castanera R."/>
            <person name="Culley D."/>
            <person name="Daum C."/>
            <person name="Ezra D."/>
            <person name="Gonzalez J."/>
            <person name="Henrissat B."/>
            <person name="Kuo A."/>
            <person name="Liang C."/>
            <person name="Lipzen A."/>
            <person name="Lutzoni F."/>
            <person name="Magnuson J."/>
            <person name="Mondo S."/>
            <person name="Nolan M."/>
            <person name="Ohm R."/>
            <person name="Pangilinan J."/>
            <person name="Park H.-J."/>
            <person name="Ramirez L."/>
            <person name="Alfaro M."/>
            <person name="Sun H."/>
            <person name="Tritt A."/>
            <person name="Yoshinaga Y."/>
            <person name="Zwiers L.-H."/>
            <person name="Turgeon B."/>
            <person name="Goodwin S."/>
            <person name="Spatafora J."/>
            <person name="Crous P."/>
            <person name="Grigoriev I."/>
        </authorList>
    </citation>
    <scope>NUCLEOTIDE SEQUENCE</scope>
    <source>
        <strain evidence="2">CBS 123094</strain>
    </source>
</reference>
<feature type="region of interest" description="Disordered" evidence="1">
    <location>
        <begin position="70"/>
        <end position="103"/>
    </location>
</feature>
<accession>A0A6A5WL82</accession>
<organism evidence="2 3">
    <name type="scientific">Amniculicola lignicola CBS 123094</name>
    <dbReference type="NCBI Taxonomy" id="1392246"/>
    <lineage>
        <taxon>Eukaryota</taxon>
        <taxon>Fungi</taxon>
        <taxon>Dikarya</taxon>
        <taxon>Ascomycota</taxon>
        <taxon>Pezizomycotina</taxon>
        <taxon>Dothideomycetes</taxon>
        <taxon>Pleosporomycetidae</taxon>
        <taxon>Pleosporales</taxon>
        <taxon>Amniculicolaceae</taxon>
        <taxon>Amniculicola</taxon>
    </lineage>
</organism>